<keyword evidence="3" id="KW-1185">Reference proteome</keyword>
<protein>
    <submittedName>
        <fullName evidence="2">Protein Star</fullName>
    </submittedName>
</protein>
<dbReference type="InterPro" id="IPR053202">
    <property type="entry name" value="EGF_Rcpt_Signaling_Reg"/>
</dbReference>
<dbReference type="GO" id="GO:0006888">
    <property type="term" value="P:endoplasmic reticulum to Golgi vesicle-mediated transport"/>
    <property type="evidence" value="ECO:0007669"/>
    <property type="project" value="TreeGrafter"/>
</dbReference>
<dbReference type="GO" id="GO:0016197">
    <property type="term" value="P:endosomal transport"/>
    <property type="evidence" value="ECO:0007669"/>
    <property type="project" value="TreeGrafter"/>
</dbReference>
<evidence type="ECO:0000313" key="3">
    <source>
        <dbReference type="Proteomes" id="UP000326759"/>
    </source>
</evidence>
<dbReference type="GO" id="GO:0005794">
    <property type="term" value="C:Golgi apparatus"/>
    <property type="evidence" value="ECO:0007669"/>
    <property type="project" value="TreeGrafter"/>
</dbReference>
<dbReference type="GO" id="GO:0031902">
    <property type="term" value="C:late endosome membrane"/>
    <property type="evidence" value="ECO:0007669"/>
    <property type="project" value="TreeGrafter"/>
</dbReference>
<organism evidence="2 3">
    <name type="scientific">Armadillidium nasatum</name>
    <dbReference type="NCBI Taxonomy" id="96803"/>
    <lineage>
        <taxon>Eukaryota</taxon>
        <taxon>Metazoa</taxon>
        <taxon>Ecdysozoa</taxon>
        <taxon>Arthropoda</taxon>
        <taxon>Crustacea</taxon>
        <taxon>Multicrustacea</taxon>
        <taxon>Malacostraca</taxon>
        <taxon>Eumalacostraca</taxon>
        <taxon>Peracarida</taxon>
        <taxon>Isopoda</taxon>
        <taxon>Oniscidea</taxon>
        <taxon>Crinocheta</taxon>
        <taxon>Armadillidiidae</taxon>
        <taxon>Armadillidium</taxon>
    </lineage>
</organism>
<accession>A0A5N5T0A9</accession>
<dbReference type="OrthoDB" id="6357215at2759"/>
<dbReference type="AlphaFoldDB" id="A0A5N5T0A9"/>
<name>A0A5N5T0A9_9CRUS</name>
<dbReference type="Proteomes" id="UP000326759">
    <property type="component" value="Unassembled WGS sequence"/>
</dbReference>
<reference evidence="2 3" key="1">
    <citation type="journal article" date="2019" name="PLoS Biol.">
        <title>Sex chromosomes control vertical transmission of feminizing Wolbachia symbionts in an isopod.</title>
        <authorList>
            <person name="Becking T."/>
            <person name="Chebbi M.A."/>
            <person name="Giraud I."/>
            <person name="Moumen B."/>
            <person name="Laverre T."/>
            <person name="Caubet Y."/>
            <person name="Peccoud J."/>
            <person name="Gilbert C."/>
            <person name="Cordaux R."/>
        </authorList>
    </citation>
    <scope>NUCLEOTIDE SEQUENCE [LARGE SCALE GENOMIC DNA]</scope>
    <source>
        <strain evidence="2">ANa2</strain>
        <tissue evidence="2">Whole body excluding digestive tract and cuticle</tissue>
    </source>
</reference>
<gene>
    <name evidence="2" type="primary">S_2</name>
    <name evidence="2" type="ORF">Anas_10739</name>
</gene>
<dbReference type="Pfam" id="PF05050">
    <property type="entry name" value="Methyltransf_21"/>
    <property type="match status" value="1"/>
</dbReference>
<dbReference type="PANTHER" id="PTHR34009">
    <property type="entry name" value="PROTEIN STAR"/>
    <property type="match status" value="1"/>
</dbReference>
<dbReference type="EMBL" id="SEYY01017719">
    <property type="protein sequence ID" value="KAB7499608.1"/>
    <property type="molecule type" value="Genomic_DNA"/>
</dbReference>
<dbReference type="PANTHER" id="PTHR34009:SF2">
    <property type="entry name" value="PROTEIN STAR"/>
    <property type="match status" value="1"/>
</dbReference>
<dbReference type="Gene3D" id="3.40.50.150">
    <property type="entry name" value="Vaccinia Virus protein VP39"/>
    <property type="match status" value="1"/>
</dbReference>
<proteinExistence type="predicted"/>
<dbReference type="InterPro" id="IPR006342">
    <property type="entry name" value="FkbM_mtfrase"/>
</dbReference>
<feature type="domain" description="Methyltransferase FkbM" evidence="1">
    <location>
        <begin position="114"/>
        <end position="297"/>
    </location>
</feature>
<evidence type="ECO:0000313" key="2">
    <source>
        <dbReference type="EMBL" id="KAB7499608.1"/>
    </source>
</evidence>
<dbReference type="InterPro" id="IPR029063">
    <property type="entry name" value="SAM-dependent_MTases_sf"/>
</dbReference>
<dbReference type="GO" id="GO:0005886">
    <property type="term" value="C:plasma membrane"/>
    <property type="evidence" value="ECO:0007669"/>
    <property type="project" value="TreeGrafter"/>
</dbReference>
<dbReference type="GO" id="GO:0005789">
    <property type="term" value="C:endoplasmic reticulum membrane"/>
    <property type="evidence" value="ECO:0007669"/>
    <property type="project" value="TreeGrafter"/>
</dbReference>
<evidence type="ECO:0000259" key="1">
    <source>
        <dbReference type="Pfam" id="PF05050"/>
    </source>
</evidence>
<comment type="caution">
    <text evidence="2">The sequence shown here is derived from an EMBL/GenBank/DDBJ whole genome shotgun (WGS) entry which is preliminary data.</text>
</comment>
<sequence length="318" mass="37196">MWRSSKIFFGLLIVLSAISILLYSSRFLGSDFVKYSDENSSFLSRLEGPLLAEDPQLVSYLYSNILKPPSSMPYHLTFHSYFSIKRLFLHNITFHNFVFDTFKDIERQGFFVEAGALDGETGSNTLWLEYKKNWTGLLIEPDETSCKVLESRHRRAWTSCSCISPQNYAVKSVFEIPNSQSRILSKFWFFRANVRSINSRFHTFKDVILKAVDEKDAFFTYSSIQCFPLVTYLLALNVTVVDLLSLDTQGGEKNMLFNFPFEKIKVNYMLIEYFKRGPFPRRMDEELVSYLNSKDFDLIQMSQNSGEYIFKLRDRKKE</sequence>